<sequence length="297" mass="32762">MNVKIINNPSSGRTTIQKNLEGIVGRLVLDGTFETVKKVDTTVDFDYRACMESAKAENVDMVMAIGGDGTVNRVVNGMMNTGLDVPLVIVPAGTVNDFATYLDLPSDIEGICSMIKKKSMKRIDVCKVNKKYFINIAACGLFTDVALKTNVELKTMFGRFAYYAEGIKEIPKQIFQSLPMKFSYANEEFEENLAIFAVVNTPVVGGFKKFAPEAKLDDNMFDVIIIKKTDIIDTANLFLKILRGDHLGSDMVKHFQTDRLYVESVNEGLKIDIDGEDGGGFPAEFTIVSSAMDICIP</sequence>
<keyword evidence="12" id="KW-1208">Phospholipid metabolism</keyword>
<evidence type="ECO:0000256" key="2">
    <source>
        <dbReference type="ARBA" id="ARBA00005983"/>
    </source>
</evidence>
<dbReference type="GO" id="GO:0005886">
    <property type="term" value="C:plasma membrane"/>
    <property type="evidence" value="ECO:0007669"/>
    <property type="project" value="TreeGrafter"/>
</dbReference>
<protein>
    <submittedName>
        <fullName evidence="14">Diacylglycerol kinase DagK</fullName>
        <ecNumber evidence="14">2.7.1.107</ecNumber>
    </submittedName>
</protein>
<reference evidence="14 15" key="1">
    <citation type="submission" date="2014-03" db="EMBL/GenBank/DDBJ databases">
        <title>Genome sequence of Clostridium litorale W6, DSM 5388.</title>
        <authorList>
            <person name="Poehlein A."/>
            <person name="Jagirdar A."/>
            <person name="Khonsari B."/>
            <person name="Chibani C.M."/>
            <person name="Gutierrez Gutierrez D.A."/>
            <person name="Davydova E."/>
            <person name="Alghaithi H.S."/>
            <person name="Nair K.P."/>
            <person name="Dhamotharan K."/>
            <person name="Chandran L."/>
            <person name="G W."/>
            <person name="Daniel R."/>
        </authorList>
    </citation>
    <scope>NUCLEOTIDE SEQUENCE [LARGE SCALE GENOMIC DNA]</scope>
    <source>
        <strain evidence="14 15">W6</strain>
    </source>
</reference>
<organism evidence="14 15">
    <name type="scientific">Peptoclostridium litorale DSM 5388</name>
    <dbReference type="NCBI Taxonomy" id="1121324"/>
    <lineage>
        <taxon>Bacteria</taxon>
        <taxon>Bacillati</taxon>
        <taxon>Bacillota</taxon>
        <taxon>Clostridia</taxon>
        <taxon>Peptostreptococcales</taxon>
        <taxon>Peptoclostridiaceae</taxon>
        <taxon>Peptoclostridium</taxon>
    </lineage>
</organism>
<keyword evidence="3" id="KW-0444">Lipid biosynthesis</keyword>
<evidence type="ECO:0000256" key="6">
    <source>
        <dbReference type="ARBA" id="ARBA00022741"/>
    </source>
</evidence>
<dbReference type="GO" id="GO:0004143">
    <property type="term" value="F:ATP-dependent diacylglycerol kinase activity"/>
    <property type="evidence" value="ECO:0007669"/>
    <property type="project" value="UniProtKB-EC"/>
</dbReference>
<feature type="domain" description="DAGKc" evidence="13">
    <location>
        <begin position="1"/>
        <end position="132"/>
    </location>
</feature>
<evidence type="ECO:0000313" key="15">
    <source>
        <dbReference type="Proteomes" id="UP000027946"/>
    </source>
</evidence>
<evidence type="ECO:0000256" key="7">
    <source>
        <dbReference type="ARBA" id="ARBA00022777"/>
    </source>
</evidence>
<evidence type="ECO:0000259" key="13">
    <source>
        <dbReference type="PROSITE" id="PS50146"/>
    </source>
</evidence>
<dbReference type="InterPro" id="IPR045540">
    <property type="entry name" value="YegS/DAGK_C"/>
</dbReference>
<dbReference type="NCBIfam" id="TIGR00147">
    <property type="entry name" value="YegS/Rv2252/BmrU family lipid kinase"/>
    <property type="match status" value="1"/>
</dbReference>
<keyword evidence="11" id="KW-0594">Phospholipid biosynthesis</keyword>
<name>A0A069RD53_PEPLI</name>
<dbReference type="GO" id="GO:0046872">
    <property type="term" value="F:metal ion binding"/>
    <property type="evidence" value="ECO:0007669"/>
    <property type="project" value="UniProtKB-KW"/>
</dbReference>
<dbReference type="SMART" id="SM00046">
    <property type="entry name" value="DAGKc"/>
    <property type="match status" value="1"/>
</dbReference>
<dbReference type="PANTHER" id="PTHR12358:SF106">
    <property type="entry name" value="LIPID KINASE YEGS"/>
    <property type="match status" value="1"/>
</dbReference>
<dbReference type="GO" id="GO:0005524">
    <property type="term" value="F:ATP binding"/>
    <property type="evidence" value="ECO:0007669"/>
    <property type="project" value="UniProtKB-KW"/>
</dbReference>
<proteinExistence type="inferred from homology"/>
<evidence type="ECO:0000256" key="8">
    <source>
        <dbReference type="ARBA" id="ARBA00022840"/>
    </source>
</evidence>
<comment type="similarity">
    <text evidence="2">Belongs to the diacylglycerol/lipid kinase family.</text>
</comment>
<dbReference type="PANTHER" id="PTHR12358">
    <property type="entry name" value="SPHINGOSINE KINASE"/>
    <property type="match status" value="1"/>
</dbReference>
<keyword evidence="5" id="KW-0479">Metal-binding</keyword>
<gene>
    <name evidence="14" type="primary">dagK</name>
    <name evidence="14" type="ORF">CLIT_13c00100</name>
</gene>
<keyword evidence="8" id="KW-0067">ATP-binding</keyword>
<dbReference type="OrthoDB" id="142078at2"/>
<evidence type="ECO:0000256" key="3">
    <source>
        <dbReference type="ARBA" id="ARBA00022516"/>
    </source>
</evidence>
<evidence type="ECO:0000256" key="12">
    <source>
        <dbReference type="ARBA" id="ARBA00023264"/>
    </source>
</evidence>
<dbReference type="InterPro" id="IPR017438">
    <property type="entry name" value="ATP-NAD_kinase_N"/>
</dbReference>
<dbReference type="EMBL" id="JJMM01000013">
    <property type="protein sequence ID" value="KDR94688.1"/>
    <property type="molecule type" value="Genomic_DNA"/>
</dbReference>
<keyword evidence="10" id="KW-0443">Lipid metabolism</keyword>
<evidence type="ECO:0000256" key="1">
    <source>
        <dbReference type="ARBA" id="ARBA00001946"/>
    </source>
</evidence>
<comment type="cofactor">
    <cofactor evidence="1">
        <name>Mg(2+)</name>
        <dbReference type="ChEBI" id="CHEBI:18420"/>
    </cofactor>
</comment>
<dbReference type="STRING" id="1121324.CLIT_13c00100"/>
<dbReference type="PROSITE" id="PS50146">
    <property type="entry name" value="DAGK"/>
    <property type="match status" value="1"/>
</dbReference>
<dbReference type="InterPro" id="IPR001206">
    <property type="entry name" value="Diacylglycerol_kinase_cat_dom"/>
</dbReference>
<dbReference type="InterPro" id="IPR050187">
    <property type="entry name" value="Lipid_Phosphate_FormReg"/>
</dbReference>
<keyword evidence="6" id="KW-0547">Nucleotide-binding</keyword>
<dbReference type="Gene3D" id="2.60.200.40">
    <property type="match status" value="1"/>
</dbReference>
<dbReference type="SUPFAM" id="SSF111331">
    <property type="entry name" value="NAD kinase/diacylglycerol kinase-like"/>
    <property type="match status" value="1"/>
</dbReference>
<evidence type="ECO:0000256" key="4">
    <source>
        <dbReference type="ARBA" id="ARBA00022679"/>
    </source>
</evidence>
<dbReference type="InterPro" id="IPR016064">
    <property type="entry name" value="NAD/diacylglycerol_kinase_sf"/>
</dbReference>
<keyword evidence="9" id="KW-0460">Magnesium</keyword>
<comment type="caution">
    <text evidence="14">The sequence shown here is derived from an EMBL/GenBank/DDBJ whole genome shotgun (WGS) entry which is preliminary data.</text>
</comment>
<dbReference type="Proteomes" id="UP000027946">
    <property type="component" value="Unassembled WGS sequence"/>
</dbReference>
<evidence type="ECO:0000313" key="14">
    <source>
        <dbReference type="EMBL" id="KDR94688.1"/>
    </source>
</evidence>
<evidence type="ECO:0000256" key="5">
    <source>
        <dbReference type="ARBA" id="ARBA00022723"/>
    </source>
</evidence>
<dbReference type="Pfam" id="PF19279">
    <property type="entry name" value="YegS_C"/>
    <property type="match status" value="1"/>
</dbReference>
<dbReference type="Pfam" id="PF00781">
    <property type="entry name" value="DAGK_cat"/>
    <property type="match status" value="1"/>
</dbReference>
<dbReference type="RefSeq" id="WP_038265725.1">
    <property type="nucleotide sequence ID" value="NZ_FSRH01000017.1"/>
</dbReference>
<dbReference type="EC" id="2.7.1.107" evidence="14"/>
<keyword evidence="15" id="KW-1185">Reference proteome</keyword>
<dbReference type="Gene3D" id="3.40.50.10330">
    <property type="entry name" value="Probable inorganic polyphosphate/atp-NAD kinase, domain 1"/>
    <property type="match status" value="1"/>
</dbReference>
<keyword evidence="4 14" id="KW-0808">Transferase</keyword>
<keyword evidence="7 14" id="KW-0418">Kinase</keyword>
<evidence type="ECO:0000256" key="9">
    <source>
        <dbReference type="ARBA" id="ARBA00022842"/>
    </source>
</evidence>
<dbReference type="AlphaFoldDB" id="A0A069RD53"/>
<dbReference type="GO" id="GO:0008654">
    <property type="term" value="P:phospholipid biosynthetic process"/>
    <property type="evidence" value="ECO:0007669"/>
    <property type="project" value="UniProtKB-KW"/>
</dbReference>
<evidence type="ECO:0000256" key="10">
    <source>
        <dbReference type="ARBA" id="ARBA00023098"/>
    </source>
</evidence>
<dbReference type="InterPro" id="IPR005218">
    <property type="entry name" value="Diacylglycerol/lipid_kinase"/>
</dbReference>
<dbReference type="eggNOG" id="COG1597">
    <property type="taxonomic scope" value="Bacteria"/>
</dbReference>
<evidence type="ECO:0000256" key="11">
    <source>
        <dbReference type="ARBA" id="ARBA00023209"/>
    </source>
</evidence>
<accession>A0A069RD53</accession>